<feature type="region of interest" description="Disordered" evidence="1">
    <location>
        <begin position="1"/>
        <end position="53"/>
    </location>
</feature>
<sequence length="112" mass="12552">MHENAHTQSAKGTVSLMQPKRMFPARRPPGDSQSRPPRRRPVARHRGHRYASCDQEGADVVADAAAVGQRSRTQSARVYYEAYDAFPVPQNEPRVFRGQRKCTATAGMMGWV</sequence>
<name>A0A1Y2I7N8_TRAC3</name>
<organism evidence="2 3">
    <name type="scientific">Trametes coccinea (strain BRFM310)</name>
    <name type="common">Pycnoporus coccineus</name>
    <dbReference type="NCBI Taxonomy" id="1353009"/>
    <lineage>
        <taxon>Eukaryota</taxon>
        <taxon>Fungi</taxon>
        <taxon>Dikarya</taxon>
        <taxon>Basidiomycota</taxon>
        <taxon>Agaricomycotina</taxon>
        <taxon>Agaricomycetes</taxon>
        <taxon>Polyporales</taxon>
        <taxon>Polyporaceae</taxon>
        <taxon>Trametes</taxon>
    </lineage>
</organism>
<feature type="compositionally biased region" description="Basic residues" evidence="1">
    <location>
        <begin position="36"/>
        <end position="49"/>
    </location>
</feature>
<gene>
    <name evidence="2" type="ORF">PYCCODRAFT_1440443</name>
</gene>
<proteinExistence type="predicted"/>
<feature type="compositionally biased region" description="Polar residues" evidence="1">
    <location>
        <begin position="1"/>
        <end position="16"/>
    </location>
</feature>
<dbReference type="EMBL" id="KZ084156">
    <property type="protein sequence ID" value="OSC97154.1"/>
    <property type="molecule type" value="Genomic_DNA"/>
</dbReference>
<reference evidence="2 3" key="1">
    <citation type="journal article" date="2015" name="Biotechnol. Biofuels">
        <title>Enhanced degradation of softwood versus hardwood by the white-rot fungus Pycnoporus coccineus.</title>
        <authorList>
            <person name="Couturier M."/>
            <person name="Navarro D."/>
            <person name="Chevret D."/>
            <person name="Henrissat B."/>
            <person name="Piumi F."/>
            <person name="Ruiz-Duenas F.J."/>
            <person name="Martinez A.T."/>
            <person name="Grigoriev I.V."/>
            <person name="Riley R."/>
            <person name="Lipzen A."/>
            <person name="Berrin J.G."/>
            <person name="Master E.R."/>
            <person name="Rosso M.N."/>
        </authorList>
    </citation>
    <scope>NUCLEOTIDE SEQUENCE [LARGE SCALE GENOMIC DNA]</scope>
    <source>
        <strain evidence="2 3">BRFM310</strain>
    </source>
</reference>
<dbReference type="AlphaFoldDB" id="A0A1Y2I7N8"/>
<evidence type="ECO:0000313" key="2">
    <source>
        <dbReference type="EMBL" id="OSC97154.1"/>
    </source>
</evidence>
<dbReference type="Proteomes" id="UP000193067">
    <property type="component" value="Unassembled WGS sequence"/>
</dbReference>
<protein>
    <submittedName>
        <fullName evidence="2">Uncharacterized protein</fullName>
    </submittedName>
</protein>
<accession>A0A1Y2I7N8</accession>
<evidence type="ECO:0000313" key="3">
    <source>
        <dbReference type="Proteomes" id="UP000193067"/>
    </source>
</evidence>
<keyword evidence="3" id="KW-1185">Reference proteome</keyword>
<evidence type="ECO:0000256" key="1">
    <source>
        <dbReference type="SAM" id="MobiDB-lite"/>
    </source>
</evidence>